<sequence>MPSVRLNVDKRVESSTPFFATAMSEPSSWNDEEPPAPPLSLSIALRGLMADAEALHDGVDFASFVDIAEPQHLSFFRSDQARWKRVERSSAFTLLKRSDEVLAQARMDASVEEVARVLGATTDQLHAATMEGLYDNAFIAGSVAYVERPQADESDQALQQLAVKTSNFVHSKILGKNEQWCFGETVRGTPDGDSFTITQSSLEAQQSQSLPARQALKATKRRVAQLRDVSTAYMVERTPETRRLRITFHALYKPDGTTFDDGPVVARRAARARLLRLARGTSELSQVVRRRRFGVQVFADHSAFHAPNPRCTCCTRKFTPIINLISRTRCYLCGYHVCLSCSSSEKMETYNGRVATIAVCVRCVKSVIACNYDHMLSVRPGPERVLPDEVSTPSSVCTFDTSSTAASESSCFSDSPSSQKLGDLLTQVVCDDSDQVTLAQRRAAFLVLEQLLLIDQKQAQSQADMNANLLNAASDRQQPTEAAKRAMDISKRPTELDACKFASADSRPYPMMPALVQNEEESKEGEPEPIIYPIPANEEVRMAAIEHFRLHDVANVSELNVICSLAAAEMKAPHSVVTLVERDVVTLLATNAPEYWDVGTGNPREQTFCQHFVMDDKPLLVRHAEADMRFYHIAPVTMRSLRFYAGFPVSIPCVPRAPGQPERVVIGALCCLDEKPHEMTRSQYWKLMKLAEAASAILEKTATEYIADPENHPLGQQRTGVLKPKGNGTGMVTC</sequence>
<dbReference type="Proteomes" id="UP000602510">
    <property type="component" value="Unassembled WGS sequence"/>
</dbReference>
<dbReference type="AlphaFoldDB" id="A0A833SIJ6"/>
<evidence type="ECO:0008006" key="4">
    <source>
        <dbReference type="Google" id="ProtNLM"/>
    </source>
</evidence>
<dbReference type="EMBL" id="WSZM01001017">
    <property type="protein sequence ID" value="KAF4028585.1"/>
    <property type="molecule type" value="Genomic_DNA"/>
</dbReference>
<comment type="caution">
    <text evidence="2">The sequence shown here is derived from an EMBL/GenBank/DDBJ whole genome shotgun (WGS) entry which is preliminary data.</text>
</comment>
<gene>
    <name evidence="2" type="ORF">GN244_ATG19736</name>
</gene>
<dbReference type="Gene3D" id="3.30.450.40">
    <property type="match status" value="1"/>
</dbReference>
<feature type="region of interest" description="Disordered" evidence="1">
    <location>
        <begin position="710"/>
        <end position="734"/>
    </location>
</feature>
<dbReference type="SUPFAM" id="SSF57903">
    <property type="entry name" value="FYVE/PHD zinc finger"/>
    <property type="match status" value="1"/>
</dbReference>
<accession>A0A833SIJ6</accession>
<evidence type="ECO:0000313" key="3">
    <source>
        <dbReference type="Proteomes" id="UP000602510"/>
    </source>
</evidence>
<evidence type="ECO:0000256" key="1">
    <source>
        <dbReference type="SAM" id="MobiDB-lite"/>
    </source>
</evidence>
<dbReference type="InterPro" id="IPR011011">
    <property type="entry name" value="Znf_FYVE_PHD"/>
</dbReference>
<dbReference type="PANTHER" id="PTHR43102">
    <property type="entry name" value="SLR1143 PROTEIN"/>
    <property type="match status" value="1"/>
</dbReference>
<dbReference type="InterPro" id="IPR029016">
    <property type="entry name" value="GAF-like_dom_sf"/>
</dbReference>
<reference evidence="2" key="1">
    <citation type="submission" date="2020-04" db="EMBL/GenBank/DDBJ databases">
        <title>Hybrid Assembly of Korean Phytophthora infestans isolates.</title>
        <authorList>
            <person name="Prokchorchik M."/>
            <person name="Lee Y."/>
            <person name="Seo J."/>
            <person name="Cho J.-H."/>
            <person name="Park Y.-E."/>
            <person name="Jang D.-C."/>
            <person name="Im J.-S."/>
            <person name="Choi J.-G."/>
            <person name="Park H.-J."/>
            <person name="Lee G.-B."/>
            <person name="Lee Y.-G."/>
            <person name="Hong S.-Y."/>
            <person name="Cho K."/>
            <person name="Sohn K.H."/>
        </authorList>
    </citation>
    <scope>NUCLEOTIDE SEQUENCE</scope>
    <source>
        <strain evidence="2">KR_1_A1</strain>
    </source>
</reference>
<organism evidence="2 3">
    <name type="scientific">Phytophthora infestans</name>
    <name type="common">Potato late blight agent</name>
    <name type="synonym">Botrytis infestans</name>
    <dbReference type="NCBI Taxonomy" id="4787"/>
    <lineage>
        <taxon>Eukaryota</taxon>
        <taxon>Sar</taxon>
        <taxon>Stramenopiles</taxon>
        <taxon>Oomycota</taxon>
        <taxon>Peronosporomycetes</taxon>
        <taxon>Peronosporales</taxon>
        <taxon>Peronosporaceae</taxon>
        <taxon>Phytophthora</taxon>
    </lineage>
</organism>
<evidence type="ECO:0000313" key="2">
    <source>
        <dbReference type="EMBL" id="KAF4028585.1"/>
    </source>
</evidence>
<dbReference type="PANTHER" id="PTHR43102:SF2">
    <property type="entry name" value="GAF DOMAIN-CONTAINING PROTEIN"/>
    <property type="match status" value="1"/>
</dbReference>
<keyword evidence="3" id="KW-1185">Reference proteome</keyword>
<dbReference type="SUPFAM" id="SSF55781">
    <property type="entry name" value="GAF domain-like"/>
    <property type="match status" value="1"/>
</dbReference>
<protein>
    <recommendedName>
        <fullName evidence="4">FYVE-type domain-containing protein</fullName>
    </recommendedName>
</protein>
<proteinExistence type="predicted"/>
<dbReference type="CDD" id="cd00065">
    <property type="entry name" value="FYVE_like_SF"/>
    <property type="match status" value="1"/>
</dbReference>
<name>A0A833SIJ6_PHYIN</name>